<dbReference type="Pfam" id="PF13516">
    <property type="entry name" value="LRR_6"/>
    <property type="match status" value="1"/>
</dbReference>
<dbReference type="SUPFAM" id="SSF81383">
    <property type="entry name" value="F-box domain"/>
    <property type="match status" value="1"/>
</dbReference>
<dbReference type="InterPro" id="IPR006553">
    <property type="entry name" value="Leu-rich_rpt_Cys-con_subtyp"/>
</dbReference>
<comment type="caution">
    <text evidence="3">The sequence shown here is derived from an EMBL/GenBank/DDBJ whole genome shotgun (WGS) entry which is preliminary data.</text>
</comment>
<dbReference type="InterPro" id="IPR001810">
    <property type="entry name" value="F-box_dom"/>
</dbReference>
<gene>
    <name evidence="3" type="ORF">B9G98_03694</name>
</gene>
<evidence type="ECO:0000259" key="1">
    <source>
        <dbReference type="Pfam" id="PF12937"/>
    </source>
</evidence>
<dbReference type="Gene3D" id="3.80.10.10">
    <property type="entry name" value="Ribonuclease Inhibitor"/>
    <property type="match status" value="3"/>
</dbReference>
<accession>A0A2T0FM59</accession>
<keyword evidence="4" id="KW-1185">Reference proteome</keyword>
<keyword evidence="3" id="KW-0436">Ligase</keyword>
<dbReference type="SMART" id="SM00367">
    <property type="entry name" value="LRR_CC"/>
    <property type="match status" value="11"/>
</dbReference>
<dbReference type="AlphaFoldDB" id="A0A2T0FM59"/>
<evidence type="ECO:0000259" key="2">
    <source>
        <dbReference type="Pfam" id="PF25372"/>
    </source>
</evidence>
<evidence type="ECO:0000313" key="3">
    <source>
        <dbReference type="EMBL" id="PRT56074.1"/>
    </source>
</evidence>
<dbReference type="SUPFAM" id="SSF52047">
    <property type="entry name" value="RNI-like"/>
    <property type="match status" value="1"/>
</dbReference>
<dbReference type="InterPro" id="IPR001611">
    <property type="entry name" value="Leu-rich_rpt"/>
</dbReference>
<proteinExistence type="predicted"/>
<evidence type="ECO:0000313" key="4">
    <source>
        <dbReference type="Proteomes" id="UP000238350"/>
    </source>
</evidence>
<dbReference type="GO" id="GO:0016874">
    <property type="term" value="F:ligase activity"/>
    <property type="evidence" value="ECO:0007669"/>
    <property type="project" value="UniProtKB-KW"/>
</dbReference>
<dbReference type="GO" id="GO:0019005">
    <property type="term" value="C:SCF ubiquitin ligase complex"/>
    <property type="evidence" value="ECO:0007669"/>
    <property type="project" value="TreeGrafter"/>
</dbReference>
<dbReference type="OrthoDB" id="10257471at2759"/>
<dbReference type="InterPro" id="IPR032675">
    <property type="entry name" value="LRR_dom_sf"/>
</dbReference>
<organism evidence="3 4">
    <name type="scientific">Wickerhamiella sorbophila</name>
    <dbReference type="NCBI Taxonomy" id="45607"/>
    <lineage>
        <taxon>Eukaryota</taxon>
        <taxon>Fungi</taxon>
        <taxon>Dikarya</taxon>
        <taxon>Ascomycota</taxon>
        <taxon>Saccharomycotina</taxon>
        <taxon>Dipodascomycetes</taxon>
        <taxon>Dipodascales</taxon>
        <taxon>Trichomonascaceae</taxon>
        <taxon>Wickerhamiella</taxon>
    </lineage>
</organism>
<dbReference type="Proteomes" id="UP000238350">
    <property type="component" value="Unassembled WGS sequence"/>
</dbReference>
<reference evidence="3 4" key="1">
    <citation type="submission" date="2017-04" db="EMBL/GenBank/DDBJ databases">
        <title>Genome sequencing of [Candida] sorbophila.</title>
        <authorList>
            <person name="Ahn J.O."/>
        </authorList>
    </citation>
    <scope>NUCLEOTIDE SEQUENCE [LARGE SCALE GENOMIC DNA]</scope>
    <source>
        <strain evidence="3 4">DS02</strain>
    </source>
</reference>
<name>A0A2T0FM59_9ASCO</name>
<sequence>MSSSSSSSSGSSPSVSSDIRWYGVTKPIKHINELPVELVMRVFSYLDNEDDRWAFMTTQWRWFNIAVDALWYRPGINSADQVDLLCQTLRAHSPQADYAAMIRRVNLSTVAKSVNDYVLDSFTRCHQIERFVISEAENVTDEGVCAVLQANSNIQSIDVSMISSLTDRVLQELANNCPGVQGIYATHCVGFTDEGIAHIASKCPALKRAKFGGCRLLSENGLGMLVDGCRYIMELDISCCGAGTSMGSISDSMVKSALEKLRSLREIRLGSNEDLTAKAFDLKPGTTLESLRLVDLTSCPGITDEAIAKLIQLAPRLHNIVLAKCISLTDRSLALIAQLGHSLHYLHIGHCSQVTDRGIAAIAQNCPRLQYIDVANCNRISNRTLQELSMLPRLRRIGLVKCNQIDDVGILAFTRRPLLENTLERVHLSYCSAISVAVIKKLLDSCPRLTHLSLTGVPSFMRPELTQFCRDPPLDLTQHQMSVFCVYSGSGVHRLREYLNRNHAHIEIAAFDPEVLAMRQEPMES</sequence>
<feature type="domain" description="F-box" evidence="1">
    <location>
        <begin position="31"/>
        <end position="74"/>
    </location>
</feature>
<dbReference type="EMBL" id="NDIQ01000022">
    <property type="protein sequence ID" value="PRT56074.1"/>
    <property type="molecule type" value="Genomic_DNA"/>
</dbReference>
<dbReference type="PANTHER" id="PTHR13318">
    <property type="entry name" value="PARTNER OF PAIRED, ISOFORM B-RELATED"/>
    <property type="match status" value="1"/>
</dbReference>
<feature type="domain" description="F-box/LRR-repeat protein 15-like leucin rich repeat" evidence="2">
    <location>
        <begin position="105"/>
        <end position="340"/>
    </location>
</feature>
<dbReference type="InterPro" id="IPR057207">
    <property type="entry name" value="FBXL15_LRR"/>
</dbReference>
<dbReference type="Pfam" id="PF25372">
    <property type="entry name" value="DUF7885"/>
    <property type="match status" value="1"/>
</dbReference>
<dbReference type="RefSeq" id="XP_024666019.1">
    <property type="nucleotide sequence ID" value="XM_024810251.1"/>
</dbReference>
<dbReference type="GeneID" id="36517442"/>
<dbReference type="Pfam" id="PF12937">
    <property type="entry name" value="F-box-like"/>
    <property type="match status" value="1"/>
</dbReference>
<dbReference type="GO" id="GO:0031146">
    <property type="term" value="P:SCF-dependent proteasomal ubiquitin-dependent protein catabolic process"/>
    <property type="evidence" value="ECO:0007669"/>
    <property type="project" value="TreeGrafter"/>
</dbReference>
<dbReference type="InterPro" id="IPR036047">
    <property type="entry name" value="F-box-like_dom_sf"/>
</dbReference>
<dbReference type="STRING" id="45607.A0A2T0FM59"/>
<protein>
    <submittedName>
        <fullName evidence="3">SCF E3 ubiquitin ligase complex F-box protein grrA</fullName>
    </submittedName>
</protein>